<proteinExistence type="predicted"/>
<accession>A0A562SMU8</accession>
<dbReference type="Pfam" id="PF26622">
    <property type="entry name" value="DUF8199"/>
    <property type="match status" value="1"/>
</dbReference>
<dbReference type="InterPro" id="IPR058512">
    <property type="entry name" value="DUF8199"/>
</dbReference>
<evidence type="ECO:0000313" key="2">
    <source>
        <dbReference type="Proteomes" id="UP000316778"/>
    </source>
</evidence>
<gene>
    <name evidence="1" type="ORF">LX66_5184</name>
</gene>
<comment type="caution">
    <text evidence="1">The sequence shown here is derived from an EMBL/GenBank/DDBJ whole genome shotgun (WGS) entry which is preliminary data.</text>
</comment>
<protein>
    <submittedName>
        <fullName evidence="1">Uncharacterized protein</fullName>
    </submittedName>
</protein>
<evidence type="ECO:0000313" key="1">
    <source>
        <dbReference type="EMBL" id="TWI82609.1"/>
    </source>
</evidence>
<keyword evidence="2" id="KW-1185">Reference proteome</keyword>
<name>A0A562SMU8_CHIJA</name>
<sequence>MDKNKNCAKKCCKDEHKTVKLEKDQKATEHAIHFMHLAAIATPVSYTESSQVYPVSLVVAYPTGNAPPRSSKVPPHVLNCIFRI</sequence>
<organism evidence="1 2">
    <name type="scientific">Chitinophaga japonensis</name>
    <name type="common">Flexibacter japonensis</name>
    <dbReference type="NCBI Taxonomy" id="104662"/>
    <lineage>
        <taxon>Bacteria</taxon>
        <taxon>Pseudomonadati</taxon>
        <taxon>Bacteroidota</taxon>
        <taxon>Chitinophagia</taxon>
        <taxon>Chitinophagales</taxon>
        <taxon>Chitinophagaceae</taxon>
        <taxon>Chitinophaga</taxon>
    </lineage>
</organism>
<dbReference type="AlphaFoldDB" id="A0A562SMU8"/>
<dbReference type="Proteomes" id="UP000316778">
    <property type="component" value="Unassembled WGS sequence"/>
</dbReference>
<dbReference type="EMBL" id="VLLG01000006">
    <property type="protein sequence ID" value="TWI82609.1"/>
    <property type="molecule type" value="Genomic_DNA"/>
</dbReference>
<reference evidence="1 2" key="1">
    <citation type="journal article" date="2013" name="Stand. Genomic Sci.">
        <title>Genomic Encyclopedia of Type Strains, Phase I: The one thousand microbial genomes (KMG-I) project.</title>
        <authorList>
            <person name="Kyrpides N.C."/>
            <person name="Woyke T."/>
            <person name="Eisen J.A."/>
            <person name="Garrity G."/>
            <person name="Lilburn T.G."/>
            <person name="Beck B.J."/>
            <person name="Whitman W.B."/>
            <person name="Hugenholtz P."/>
            <person name="Klenk H.P."/>
        </authorList>
    </citation>
    <scope>NUCLEOTIDE SEQUENCE [LARGE SCALE GENOMIC DNA]</scope>
    <source>
        <strain evidence="1 2">DSM 13484</strain>
    </source>
</reference>